<dbReference type="InterPro" id="IPR011049">
    <property type="entry name" value="Serralysin-like_metalloprot_C"/>
</dbReference>
<dbReference type="InterPro" id="IPR036514">
    <property type="entry name" value="SGNH_hydro_sf"/>
</dbReference>
<dbReference type="PRINTS" id="PR00313">
    <property type="entry name" value="CABNDNGRPT"/>
</dbReference>
<dbReference type="NCBIfam" id="TIGR03661">
    <property type="entry name" value="T1SS_VCA0849"/>
    <property type="match status" value="3"/>
</dbReference>
<sequence>MAFVVFAGQSNMGGLYMDVSTLPAAWSPSPLTQIWDSQSKSWVEMQPGVNTGYAGQPNTWGPEVQFAIDFRAAFPNEVLHIVKEVDGGTPLNQDTVAWHYDWSPNSQDELFARTASLISDASASLGGAHPTAVFWGQGEEDGNTAAAAQAYGDNLSAFFTAVRAQWMADPTGKIGYFQIDTTTPHAADVRAGEVRVDQADPNAASFDTAGYPLQGDNLHYAAGGYTAAGDNFFQLYDAWRQAGALPPDTPPGSSSGQTLTSHQYADTLSGGAGADTLNAGQGPDLLTGGAGADSFVFAQLPWNAGHVSDFAVGADRLDLSALLAASGYQGSDPVADGYVSFVADGNGGTEVLYDTDGRASGATVQYRITDLDHVAPGGLTWAQLSTAPSPPAGGGGTGGPPGQVLTSHQYADTLSGGAGADTLNAGQGPDLLTGGAGGDSFVFAQLPWNAGHVSDFAVGVDHLDLSALLAASGYQGSDPVADGYVSFVADGNGGTEVLYDTDGRASGATVQYRITDLDHVAPNGLTWAQLSSGAAPSPPAEGGGGTGGTGGQSGQVLTSASYGDHLAGGAGADTLNAGQGPDSLTGGAGADRFVFAQLPWNAGHVTDFTPGTDTLDLRALFQAAGYQGSDPLADHRLEFRADGSGSTQVYFDADGNGANSQWPTLITTLDGVAPSQIGAGDWLFR</sequence>
<dbReference type="SUPFAM" id="SSF51120">
    <property type="entry name" value="beta-Roll"/>
    <property type="match status" value="3"/>
</dbReference>
<dbReference type="SUPFAM" id="SSF52266">
    <property type="entry name" value="SGNH hydrolase"/>
    <property type="match status" value="1"/>
</dbReference>
<dbReference type="InterPro" id="IPR018511">
    <property type="entry name" value="Hemolysin-typ_Ca-bd_CS"/>
</dbReference>
<reference evidence="5" key="1">
    <citation type="submission" date="2018-05" db="EMBL/GenBank/DDBJ databases">
        <authorList>
            <person name="Li X."/>
        </authorList>
    </citation>
    <scope>NUCLEOTIDE SEQUENCE [LARGE SCALE GENOMIC DNA]</scope>
    <source>
        <strain evidence="5">HKS-05</strain>
    </source>
</reference>
<organism evidence="4 5">
    <name type="scientific">Phenylobacterium hankyongense</name>
    <dbReference type="NCBI Taxonomy" id="1813876"/>
    <lineage>
        <taxon>Bacteria</taxon>
        <taxon>Pseudomonadati</taxon>
        <taxon>Pseudomonadota</taxon>
        <taxon>Alphaproteobacteria</taxon>
        <taxon>Caulobacterales</taxon>
        <taxon>Caulobacteraceae</taxon>
        <taxon>Phenylobacterium</taxon>
    </lineage>
</organism>
<evidence type="ECO:0000256" key="1">
    <source>
        <dbReference type="ARBA" id="ARBA00022801"/>
    </source>
</evidence>
<dbReference type="InterPro" id="IPR005181">
    <property type="entry name" value="SASA"/>
</dbReference>
<dbReference type="InterPro" id="IPR019960">
    <property type="entry name" value="T1SS_VCA0849"/>
</dbReference>
<evidence type="ECO:0000313" key="4">
    <source>
        <dbReference type="EMBL" id="RAK60584.1"/>
    </source>
</evidence>
<feature type="region of interest" description="Disordered" evidence="2">
    <location>
        <begin position="529"/>
        <end position="559"/>
    </location>
</feature>
<protein>
    <recommendedName>
        <fullName evidence="3">Sialate O-acetylesterase domain-containing protein</fullName>
    </recommendedName>
</protein>
<keyword evidence="1" id="KW-0378">Hydrolase</keyword>
<keyword evidence="5" id="KW-1185">Reference proteome</keyword>
<proteinExistence type="predicted"/>
<dbReference type="OrthoDB" id="7176402at2"/>
<dbReference type="RefSeq" id="WP_111457877.1">
    <property type="nucleotide sequence ID" value="NZ_QFYP01000001.1"/>
</dbReference>
<dbReference type="InterPro" id="IPR001343">
    <property type="entry name" value="Hemolysn_Ca-bd"/>
</dbReference>
<feature type="compositionally biased region" description="Gly residues" evidence="2">
    <location>
        <begin position="392"/>
        <end position="401"/>
    </location>
</feature>
<dbReference type="GO" id="GO:0005509">
    <property type="term" value="F:calcium ion binding"/>
    <property type="evidence" value="ECO:0007669"/>
    <property type="project" value="InterPro"/>
</dbReference>
<dbReference type="Pfam" id="PF00353">
    <property type="entry name" value="HemolysinCabind"/>
    <property type="match status" value="3"/>
</dbReference>
<dbReference type="AlphaFoldDB" id="A0A328B410"/>
<feature type="region of interest" description="Disordered" evidence="2">
    <location>
        <begin position="383"/>
        <end position="407"/>
    </location>
</feature>
<dbReference type="GO" id="GO:0016788">
    <property type="term" value="F:hydrolase activity, acting on ester bonds"/>
    <property type="evidence" value="ECO:0007669"/>
    <property type="project" value="UniProtKB-ARBA"/>
</dbReference>
<dbReference type="Proteomes" id="UP000249842">
    <property type="component" value="Unassembled WGS sequence"/>
</dbReference>
<feature type="compositionally biased region" description="Gly residues" evidence="2">
    <location>
        <begin position="541"/>
        <end position="553"/>
    </location>
</feature>
<dbReference type="Gene3D" id="2.150.10.10">
    <property type="entry name" value="Serralysin-like metalloprotease, C-terminal"/>
    <property type="match status" value="3"/>
</dbReference>
<dbReference type="PANTHER" id="PTHR31988:SF19">
    <property type="entry name" value="9-O-ACETYL-N-ACETYLNEURAMINIC ACID DEACETYLASE-RELATED"/>
    <property type="match status" value="1"/>
</dbReference>
<dbReference type="InterPro" id="IPR052940">
    <property type="entry name" value="Carb_Esterase_6"/>
</dbReference>
<evidence type="ECO:0000259" key="3">
    <source>
        <dbReference type="Pfam" id="PF03629"/>
    </source>
</evidence>
<dbReference type="Gene3D" id="3.40.50.1110">
    <property type="entry name" value="SGNH hydrolase"/>
    <property type="match status" value="1"/>
</dbReference>
<feature type="domain" description="Sialate O-acetylesterase" evidence="3">
    <location>
        <begin position="5"/>
        <end position="235"/>
    </location>
</feature>
<dbReference type="EMBL" id="QFYP01000001">
    <property type="protein sequence ID" value="RAK60584.1"/>
    <property type="molecule type" value="Genomic_DNA"/>
</dbReference>
<evidence type="ECO:0000313" key="5">
    <source>
        <dbReference type="Proteomes" id="UP000249842"/>
    </source>
</evidence>
<name>A0A328B410_9CAUL</name>
<dbReference type="Pfam" id="PF03629">
    <property type="entry name" value="SASA"/>
    <property type="match status" value="1"/>
</dbReference>
<evidence type="ECO:0000256" key="2">
    <source>
        <dbReference type="SAM" id="MobiDB-lite"/>
    </source>
</evidence>
<gene>
    <name evidence="4" type="ORF">DJ021_12600</name>
</gene>
<accession>A0A328B410</accession>
<dbReference type="PANTHER" id="PTHR31988">
    <property type="entry name" value="ESTERASE, PUTATIVE (DUF303)-RELATED"/>
    <property type="match status" value="1"/>
</dbReference>
<comment type="caution">
    <text evidence="4">The sequence shown here is derived from an EMBL/GenBank/DDBJ whole genome shotgun (WGS) entry which is preliminary data.</text>
</comment>
<dbReference type="PROSITE" id="PS00330">
    <property type="entry name" value="HEMOLYSIN_CALCIUM"/>
    <property type="match status" value="3"/>
</dbReference>